<evidence type="ECO:0000313" key="1">
    <source>
        <dbReference type="EMBL" id="EMY79636.1"/>
    </source>
</evidence>
<sequence length="72" mass="8389">MFYLIGEDVSSVTVSEKGELSIVIGDKTLFLFREEDEFEEVWEIMDNSTSNFADHEWYITLLDDGDFELKCP</sequence>
<comment type="caution">
    <text evidence="1">The sequence shown here is derived from an EMBL/GenBank/DDBJ whole genome shotgun (WGS) entry which is preliminary data.</text>
</comment>
<dbReference type="AlphaFoldDB" id="N1WH89"/>
<accession>N1WH89</accession>
<name>N1WH89_9LEPT</name>
<dbReference type="Proteomes" id="UP000012313">
    <property type="component" value="Unassembled WGS sequence"/>
</dbReference>
<organism evidence="1 2">
    <name type="scientific">Leptospira weilii serovar Ranarum str. ICFT</name>
    <dbReference type="NCBI Taxonomy" id="1218598"/>
    <lineage>
        <taxon>Bacteria</taxon>
        <taxon>Pseudomonadati</taxon>
        <taxon>Spirochaetota</taxon>
        <taxon>Spirochaetia</taxon>
        <taxon>Leptospirales</taxon>
        <taxon>Leptospiraceae</taxon>
        <taxon>Leptospira</taxon>
    </lineage>
</organism>
<reference evidence="1" key="1">
    <citation type="submission" date="2013-03" db="EMBL/GenBank/DDBJ databases">
        <authorList>
            <person name="Harkins D.M."/>
            <person name="Durkin A.S."/>
            <person name="Brinkac L.M."/>
            <person name="Haft D.H."/>
            <person name="Selengut J.D."/>
            <person name="Sanka R."/>
            <person name="DePew J."/>
            <person name="Purushe J."/>
            <person name="Hartskeerl R.A."/>
            <person name="Ahmed A."/>
            <person name="van der Linden H."/>
            <person name="Goris M.G.A."/>
            <person name="Vinetz J.M."/>
            <person name="Sutton G.G."/>
            <person name="Nierman W.C."/>
            <person name="Fouts D.E."/>
        </authorList>
    </citation>
    <scope>NUCLEOTIDE SEQUENCE [LARGE SCALE GENOMIC DNA]</scope>
    <source>
        <strain evidence="1">ICFT</strain>
    </source>
</reference>
<protein>
    <submittedName>
        <fullName evidence="1">Uncharacterized protein</fullName>
    </submittedName>
</protein>
<keyword evidence="2" id="KW-1185">Reference proteome</keyword>
<proteinExistence type="predicted"/>
<dbReference type="EMBL" id="AOHC02000009">
    <property type="protein sequence ID" value="EMY79636.1"/>
    <property type="molecule type" value="Genomic_DNA"/>
</dbReference>
<gene>
    <name evidence="1" type="ORF">LEP1GSC060_0483</name>
</gene>
<evidence type="ECO:0000313" key="2">
    <source>
        <dbReference type="Proteomes" id="UP000012313"/>
    </source>
</evidence>